<organism evidence="2 3">
    <name type="scientific">Favolaschia claudopus</name>
    <dbReference type="NCBI Taxonomy" id="2862362"/>
    <lineage>
        <taxon>Eukaryota</taxon>
        <taxon>Fungi</taxon>
        <taxon>Dikarya</taxon>
        <taxon>Basidiomycota</taxon>
        <taxon>Agaricomycotina</taxon>
        <taxon>Agaricomycetes</taxon>
        <taxon>Agaricomycetidae</taxon>
        <taxon>Agaricales</taxon>
        <taxon>Marasmiineae</taxon>
        <taxon>Mycenaceae</taxon>
        <taxon>Favolaschia</taxon>
    </lineage>
</organism>
<feature type="region of interest" description="Disordered" evidence="1">
    <location>
        <begin position="71"/>
        <end position="130"/>
    </location>
</feature>
<accession>A0AAV9Z119</accession>
<reference evidence="2 3" key="1">
    <citation type="journal article" date="2024" name="J Genomics">
        <title>Draft genome sequencing and assembly of Favolaschia claudopus CIRM-BRFM 2984 isolated from oak limbs.</title>
        <authorList>
            <person name="Navarro D."/>
            <person name="Drula E."/>
            <person name="Chaduli D."/>
            <person name="Cazenave R."/>
            <person name="Ahrendt S."/>
            <person name="Wang J."/>
            <person name="Lipzen A."/>
            <person name="Daum C."/>
            <person name="Barry K."/>
            <person name="Grigoriev I.V."/>
            <person name="Favel A."/>
            <person name="Rosso M.N."/>
            <person name="Martin F."/>
        </authorList>
    </citation>
    <scope>NUCLEOTIDE SEQUENCE [LARGE SCALE GENOMIC DNA]</scope>
    <source>
        <strain evidence="2 3">CIRM-BRFM 2984</strain>
    </source>
</reference>
<evidence type="ECO:0000313" key="3">
    <source>
        <dbReference type="Proteomes" id="UP001362999"/>
    </source>
</evidence>
<dbReference type="AlphaFoldDB" id="A0AAV9Z119"/>
<evidence type="ECO:0000313" key="2">
    <source>
        <dbReference type="EMBL" id="KAK6966951.1"/>
    </source>
</evidence>
<feature type="compositionally biased region" description="Pro residues" evidence="1">
    <location>
        <begin position="78"/>
        <end position="107"/>
    </location>
</feature>
<proteinExistence type="predicted"/>
<keyword evidence="3" id="KW-1185">Reference proteome</keyword>
<dbReference type="EMBL" id="JAWWNJ010000250">
    <property type="protein sequence ID" value="KAK6966951.1"/>
    <property type="molecule type" value="Genomic_DNA"/>
</dbReference>
<feature type="compositionally biased region" description="Basic and acidic residues" evidence="1">
    <location>
        <begin position="1"/>
        <end position="10"/>
    </location>
</feature>
<feature type="region of interest" description="Disordered" evidence="1">
    <location>
        <begin position="1"/>
        <end position="58"/>
    </location>
</feature>
<sequence>MSSKDTDPLADRTNTAPNGRRAAKPAGKTINDELQEAIPSAKLVKKRAPRKVATQGQVDELNARIAELEAAAAAQDSMPPPTAAVLPPPVKPAPPRRAAPAPKPPVATPTAPSARKGRPPPQSPRNPHAARNVVQECVRRADMDLAVFWNEQPLETRLIVINAAKEKMAYFRRMEKDWATKRLAMQFLKNRRGDAYKKGSLERPAKYDYLVANSALRSTSGSRVKKAKLHLAARLAKRARDQEREEEEEEEARRRRKRARQAGARTDDSQPEFVEG</sequence>
<name>A0AAV9Z119_9AGAR</name>
<gene>
    <name evidence="2" type="ORF">R3P38DRAFT_2815615</name>
</gene>
<feature type="region of interest" description="Disordered" evidence="1">
    <location>
        <begin position="235"/>
        <end position="276"/>
    </location>
</feature>
<evidence type="ECO:0000256" key="1">
    <source>
        <dbReference type="SAM" id="MobiDB-lite"/>
    </source>
</evidence>
<dbReference type="Proteomes" id="UP001362999">
    <property type="component" value="Unassembled WGS sequence"/>
</dbReference>
<comment type="caution">
    <text evidence="2">The sequence shown here is derived from an EMBL/GenBank/DDBJ whole genome shotgun (WGS) entry which is preliminary data.</text>
</comment>
<protein>
    <submittedName>
        <fullName evidence="2">Uncharacterized protein</fullName>
    </submittedName>
</protein>